<reference evidence="14 15" key="1">
    <citation type="submission" date="2016-11" db="EMBL/GenBank/DDBJ databases">
        <authorList>
            <person name="Jaros S."/>
            <person name="Januszkiewicz K."/>
            <person name="Wedrychowicz H."/>
        </authorList>
    </citation>
    <scope>NUCLEOTIDE SEQUENCE [LARGE SCALE GENOMIC DNA]</scope>
    <source>
        <strain evidence="14 15">DSM 29589</strain>
    </source>
</reference>
<dbReference type="RefSeq" id="WP_073034567.1">
    <property type="nucleotide sequence ID" value="NZ_BMLR01000004.1"/>
</dbReference>
<name>A0A1M7CHH7_9RHOB</name>
<feature type="compositionally biased region" description="Acidic residues" evidence="12">
    <location>
        <begin position="184"/>
        <end position="199"/>
    </location>
</feature>
<gene>
    <name evidence="14" type="ORF">SAMN05444398_104227</name>
</gene>
<evidence type="ECO:0000256" key="9">
    <source>
        <dbReference type="ARBA" id="ARBA00023004"/>
    </source>
</evidence>
<organism evidence="14 15">
    <name type="scientific">Roseovarius pacificus</name>
    <dbReference type="NCBI Taxonomy" id="337701"/>
    <lineage>
        <taxon>Bacteria</taxon>
        <taxon>Pseudomonadati</taxon>
        <taxon>Pseudomonadota</taxon>
        <taxon>Alphaproteobacteria</taxon>
        <taxon>Rhodobacterales</taxon>
        <taxon>Roseobacteraceae</taxon>
        <taxon>Roseovarius</taxon>
    </lineage>
</organism>
<keyword evidence="9 11" id="KW-0408">Iron</keyword>
<evidence type="ECO:0000256" key="6">
    <source>
        <dbReference type="ARBA" id="ARBA00022723"/>
    </source>
</evidence>
<feature type="domain" description="Cytochrome c" evidence="13">
    <location>
        <begin position="265"/>
        <end position="364"/>
    </location>
</feature>
<evidence type="ECO:0000256" key="12">
    <source>
        <dbReference type="SAM" id="MobiDB-lite"/>
    </source>
</evidence>
<keyword evidence="6 11" id="KW-0479">Metal-binding</keyword>
<dbReference type="PANTHER" id="PTHR11961">
    <property type="entry name" value="CYTOCHROME C"/>
    <property type="match status" value="1"/>
</dbReference>
<dbReference type="GO" id="GO:0020037">
    <property type="term" value="F:heme binding"/>
    <property type="evidence" value="ECO:0007669"/>
    <property type="project" value="InterPro"/>
</dbReference>
<evidence type="ECO:0000313" key="14">
    <source>
        <dbReference type="EMBL" id="SHL66269.1"/>
    </source>
</evidence>
<dbReference type="AlphaFoldDB" id="A0A1M7CHH7"/>
<evidence type="ECO:0000256" key="3">
    <source>
        <dbReference type="ARBA" id="ARBA00022475"/>
    </source>
</evidence>
<proteinExistence type="predicted"/>
<evidence type="ECO:0000313" key="15">
    <source>
        <dbReference type="Proteomes" id="UP000183974"/>
    </source>
</evidence>
<evidence type="ECO:0000256" key="10">
    <source>
        <dbReference type="ARBA" id="ARBA00023136"/>
    </source>
</evidence>
<evidence type="ECO:0000256" key="4">
    <source>
        <dbReference type="ARBA" id="ARBA00022617"/>
    </source>
</evidence>
<dbReference type="InterPro" id="IPR002327">
    <property type="entry name" value="Cyt_c_1A/1B"/>
</dbReference>
<dbReference type="PROSITE" id="PS51007">
    <property type="entry name" value="CYTC"/>
    <property type="match status" value="2"/>
</dbReference>
<dbReference type="STRING" id="337701.SAMN05444398_104227"/>
<evidence type="ECO:0000256" key="2">
    <source>
        <dbReference type="ARBA" id="ARBA00022448"/>
    </source>
</evidence>
<evidence type="ECO:0000256" key="11">
    <source>
        <dbReference type="PROSITE-ProRule" id="PRU00433"/>
    </source>
</evidence>
<dbReference type="GO" id="GO:0009055">
    <property type="term" value="F:electron transfer activity"/>
    <property type="evidence" value="ECO:0007669"/>
    <property type="project" value="InterPro"/>
</dbReference>
<accession>A0A1M7CHH7</accession>
<comment type="subcellular location">
    <subcellularLocation>
        <location evidence="1">Cell membrane</location>
        <topology evidence="1">Single-pass membrane protein</topology>
    </subcellularLocation>
</comment>
<feature type="compositionally biased region" description="Acidic residues" evidence="12">
    <location>
        <begin position="207"/>
        <end position="249"/>
    </location>
</feature>
<keyword evidence="2" id="KW-0813">Transport</keyword>
<dbReference type="PRINTS" id="PR00604">
    <property type="entry name" value="CYTCHRMECIAB"/>
</dbReference>
<keyword evidence="3" id="KW-1003">Cell membrane</keyword>
<dbReference type="Gene3D" id="1.10.760.10">
    <property type="entry name" value="Cytochrome c-like domain"/>
    <property type="match status" value="2"/>
</dbReference>
<dbReference type="EMBL" id="FRBR01000004">
    <property type="protein sequence ID" value="SHL66269.1"/>
    <property type="molecule type" value="Genomic_DNA"/>
</dbReference>
<feature type="region of interest" description="Disordered" evidence="12">
    <location>
        <begin position="181"/>
        <end position="252"/>
    </location>
</feature>
<keyword evidence="7" id="KW-0249">Electron transport</keyword>
<evidence type="ECO:0000256" key="1">
    <source>
        <dbReference type="ARBA" id="ARBA00004162"/>
    </source>
</evidence>
<dbReference type="GO" id="GO:0005886">
    <property type="term" value="C:plasma membrane"/>
    <property type="evidence" value="ECO:0007669"/>
    <property type="project" value="UniProtKB-SubCell"/>
</dbReference>
<evidence type="ECO:0000256" key="7">
    <source>
        <dbReference type="ARBA" id="ARBA00022982"/>
    </source>
</evidence>
<dbReference type="Proteomes" id="UP000183974">
    <property type="component" value="Unassembled WGS sequence"/>
</dbReference>
<dbReference type="Pfam" id="PF00034">
    <property type="entry name" value="Cytochrom_C"/>
    <property type="match status" value="2"/>
</dbReference>
<dbReference type="FunFam" id="1.10.760.10:FF:000026">
    <property type="entry name" value="Cytochrome C, membrane-bound"/>
    <property type="match status" value="1"/>
</dbReference>
<keyword evidence="8" id="KW-1133">Transmembrane helix</keyword>
<evidence type="ECO:0000256" key="8">
    <source>
        <dbReference type="ARBA" id="ARBA00022989"/>
    </source>
</evidence>
<dbReference type="InterPro" id="IPR009056">
    <property type="entry name" value="Cyt_c-like_dom"/>
</dbReference>
<evidence type="ECO:0000259" key="13">
    <source>
        <dbReference type="PROSITE" id="PS51007"/>
    </source>
</evidence>
<evidence type="ECO:0000256" key="5">
    <source>
        <dbReference type="ARBA" id="ARBA00022692"/>
    </source>
</evidence>
<dbReference type="OrthoDB" id="9805828at2"/>
<keyword evidence="4 11" id="KW-0349">Heme</keyword>
<sequence>MFDTMTFTKILGGFCGALLVFLLGGWAAESLYHTGGGHGDGHEQAYVIDTGEDEGGEEAVEEGPSFAELYASADAGNGERVFNKCKACHKVEDGANGTGPHLYGVVGRAVDSVDGFGYSGALEQVAEVWTPEELFHFLENPSGFAPGTAMSFAGLKKEEDRVNVIAYLDMTDGGMTEVEAPAAAEEEAAAEPAAEEEAATDTAAAEETAEEPAAEEPAAEEPAAEEPAAEEAAEEPAAEEAAPAEEDTAAAEGDASGFAAMVAAANPDDGASVWRRCQACHKLEEGKNGVGPHLYGIVGREIANVEGFRYSKALEELEGTWTVDELNAWLEDPRGYAPGNKMSYAGLRKEEDRAALIAYMQAAMQ</sequence>
<keyword evidence="10" id="KW-0472">Membrane</keyword>
<dbReference type="InterPro" id="IPR036909">
    <property type="entry name" value="Cyt_c-like_dom_sf"/>
</dbReference>
<dbReference type="SUPFAM" id="SSF46626">
    <property type="entry name" value="Cytochrome c"/>
    <property type="match status" value="2"/>
</dbReference>
<keyword evidence="15" id="KW-1185">Reference proteome</keyword>
<protein>
    <submittedName>
        <fullName evidence="14">Cytochrome c2</fullName>
    </submittedName>
</protein>
<dbReference type="GO" id="GO:0046872">
    <property type="term" value="F:metal ion binding"/>
    <property type="evidence" value="ECO:0007669"/>
    <property type="project" value="UniProtKB-KW"/>
</dbReference>
<keyword evidence="5" id="KW-0812">Transmembrane</keyword>
<feature type="domain" description="Cytochrome c" evidence="13">
    <location>
        <begin position="73"/>
        <end position="172"/>
    </location>
</feature>